<dbReference type="InterPro" id="IPR036890">
    <property type="entry name" value="HATPase_C_sf"/>
</dbReference>
<dbReference type="GO" id="GO:0007234">
    <property type="term" value="P:osmosensory signaling via phosphorelay pathway"/>
    <property type="evidence" value="ECO:0007669"/>
    <property type="project" value="TreeGrafter"/>
</dbReference>
<dbReference type="SMART" id="SM00086">
    <property type="entry name" value="PAC"/>
    <property type="match status" value="1"/>
</dbReference>
<reference evidence="8 9" key="1">
    <citation type="submission" date="2017-01" db="EMBL/GenBank/DDBJ databases">
        <title>A Red Light-Sensitive Sensory Rhodopsin I From Haloarcula taiwanensis, A New Haloarchaeon Isolated From Taiwan.</title>
        <authorList>
            <person name="Yang C.-S."/>
            <person name="Han Y.-A."/>
            <person name="Chen P.-C."/>
            <person name="Ng W.V."/>
            <person name="Chen T.-W."/>
        </authorList>
    </citation>
    <scope>NUCLEOTIDE SEQUENCE [LARGE SCALE GENOMIC DNA]</scope>
    <source>
        <strain evidence="8 9">Taiwanensis</strain>
    </source>
</reference>
<dbReference type="KEGG" id="hta:BVU17_02880"/>
<feature type="domain" description="PAS" evidence="7">
    <location>
        <begin position="5"/>
        <end position="63"/>
    </location>
</feature>
<dbReference type="InterPro" id="IPR035965">
    <property type="entry name" value="PAS-like_dom_sf"/>
</dbReference>
<dbReference type="NCBIfam" id="TIGR00229">
    <property type="entry name" value="sensory_box"/>
    <property type="match status" value="1"/>
</dbReference>
<dbReference type="PRINTS" id="PR00344">
    <property type="entry name" value="BCTRLSENSOR"/>
</dbReference>
<sequence>MASQTGHALPAAYDALNIGIALYDPDSGAILDGNERVAEIFGYSVSELRERSIGEYTANTFVHSVADFRSRLEDSAAGESRQFTWRIKRADGELIWARIHLSKRVASEETYVCAEIRDITDYFETHHREELLWRILRHNLRNEATVIAGNTARITAAAGTESVRDASKTIRSRVENLTNIVESVKQIERAVTRPGTDYTRCHVTRRVCGIVNTIVTDYPAAEITVTDQAEMWIDSTDAFTYALTHAVENAIIHSEAVTPTVEVHIGPSPNTGRVEICIRDSNPPIPDTEVSALFDPTQATETAHGTGVGLFVMKWCIESLGGELRFERDGDGNAVFFYLPAREPPDDKR</sequence>
<dbReference type="PANTHER" id="PTHR42878:SF14">
    <property type="entry name" value="OSMOLARITY TWO-COMPONENT SYSTEM PROTEIN SSK1"/>
    <property type="match status" value="1"/>
</dbReference>
<organism evidence="8 9">
    <name type="scientific">Haloarcula taiwanensis</name>
    <dbReference type="NCBI Taxonomy" id="1932004"/>
    <lineage>
        <taxon>Archaea</taxon>
        <taxon>Methanobacteriati</taxon>
        <taxon>Methanobacteriota</taxon>
        <taxon>Stenosarchaea group</taxon>
        <taxon>Halobacteria</taxon>
        <taxon>Halobacteriales</taxon>
        <taxon>Haloarculaceae</taxon>
        <taxon>Haloarcula</taxon>
    </lineage>
</organism>
<dbReference type="GO" id="GO:0004673">
    <property type="term" value="F:protein histidine kinase activity"/>
    <property type="evidence" value="ECO:0007669"/>
    <property type="project" value="UniProtKB-EC"/>
</dbReference>
<evidence type="ECO:0000256" key="3">
    <source>
        <dbReference type="ARBA" id="ARBA00022679"/>
    </source>
</evidence>
<dbReference type="InterPro" id="IPR000014">
    <property type="entry name" value="PAS"/>
</dbReference>
<dbReference type="Proteomes" id="UP000242917">
    <property type="component" value="Chromosome I"/>
</dbReference>
<dbReference type="SMART" id="SM00387">
    <property type="entry name" value="HATPase_c"/>
    <property type="match status" value="1"/>
</dbReference>
<evidence type="ECO:0000259" key="6">
    <source>
        <dbReference type="PROSITE" id="PS50109"/>
    </source>
</evidence>
<dbReference type="InterPro" id="IPR050351">
    <property type="entry name" value="BphY/WalK/GraS-like"/>
</dbReference>
<name>A0A2H4ZVK8_9EURY</name>
<dbReference type="EC" id="2.7.13.3" evidence="2"/>
<dbReference type="InterPro" id="IPR003594">
    <property type="entry name" value="HATPase_dom"/>
</dbReference>
<gene>
    <name evidence="8" type="ORF">BVU17_02880</name>
</gene>
<accession>A0A2H4ZVK8</accession>
<dbReference type="GO" id="GO:0016020">
    <property type="term" value="C:membrane"/>
    <property type="evidence" value="ECO:0007669"/>
    <property type="project" value="UniProtKB-SubCell"/>
</dbReference>
<dbReference type="AlphaFoldDB" id="A0A2H4ZVK8"/>
<evidence type="ECO:0000256" key="1">
    <source>
        <dbReference type="ARBA" id="ARBA00000085"/>
    </source>
</evidence>
<keyword evidence="9" id="KW-1185">Reference proteome</keyword>
<keyword evidence="4 8" id="KW-0418">Kinase</keyword>
<dbReference type="Gene3D" id="3.30.450.20">
    <property type="entry name" value="PAS domain"/>
    <property type="match status" value="1"/>
</dbReference>
<dbReference type="Pfam" id="PF13426">
    <property type="entry name" value="PAS_9"/>
    <property type="match status" value="1"/>
</dbReference>
<comment type="catalytic activity">
    <reaction evidence="1">
        <text>ATP + protein L-histidine = ADP + protein N-phospho-L-histidine.</text>
        <dbReference type="EC" id="2.7.13.3"/>
    </reaction>
</comment>
<dbReference type="PANTHER" id="PTHR42878">
    <property type="entry name" value="TWO-COMPONENT HISTIDINE KINASE"/>
    <property type="match status" value="1"/>
</dbReference>
<dbReference type="SMART" id="SM00091">
    <property type="entry name" value="PAS"/>
    <property type="match status" value="1"/>
</dbReference>
<keyword evidence="3" id="KW-0808">Transferase</keyword>
<dbReference type="CDD" id="cd00130">
    <property type="entry name" value="PAS"/>
    <property type="match status" value="1"/>
</dbReference>
<evidence type="ECO:0000313" key="9">
    <source>
        <dbReference type="Proteomes" id="UP000242917"/>
    </source>
</evidence>
<evidence type="ECO:0000259" key="7">
    <source>
        <dbReference type="PROSITE" id="PS50112"/>
    </source>
</evidence>
<dbReference type="GO" id="GO:0000156">
    <property type="term" value="F:phosphorelay response regulator activity"/>
    <property type="evidence" value="ECO:0007669"/>
    <property type="project" value="TreeGrafter"/>
</dbReference>
<evidence type="ECO:0000256" key="4">
    <source>
        <dbReference type="ARBA" id="ARBA00022777"/>
    </source>
</evidence>
<dbReference type="OrthoDB" id="327291at2157"/>
<evidence type="ECO:0000256" key="2">
    <source>
        <dbReference type="ARBA" id="ARBA00012438"/>
    </source>
</evidence>
<keyword evidence="5" id="KW-0472">Membrane</keyword>
<dbReference type="Pfam" id="PF02518">
    <property type="entry name" value="HATPase_c"/>
    <property type="match status" value="1"/>
</dbReference>
<evidence type="ECO:0000313" key="8">
    <source>
        <dbReference type="EMBL" id="AUG46511.1"/>
    </source>
</evidence>
<feature type="domain" description="Histidine kinase" evidence="6">
    <location>
        <begin position="135"/>
        <end position="343"/>
    </location>
</feature>
<proteinExistence type="predicted"/>
<dbReference type="InterPro" id="IPR005467">
    <property type="entry name" value="His_kinase_dom"/>
</dbReference>
<dbReference type="GO" id="GO:0030295">
    <property type="term" value="F:protein kinase activator activity"/>
    <property type="evidence" value="ECO:0007669"/>
    <property type="project" value="TreeGrafter"/>
</dbReference>
<dbReference type="SUPFAM" id="SSF55874">
    <property type="entry name" value="ATPase domain of HSP90 chaperone/DNA topoisomerase II/histidine kinase"/>
    <property type="match status" value="1"/>
</dbReference>
<dbReference type="SUPFAM" id="SSF55785">
    <property type="entry name" value="PYP-like sensor domain (PAS domain)"/>
    <property type="match status" value="1"/>
</dbReference>
<evidence type="ECO:0000256" key="5">
    <source>
        <dbReference type="ARBA" id="ARBA00023136"/>
    </source>
</evidence>
<dbReference type="EMBL" id="CP019154">
    <property type="protein sequence ID" value="AUG46511.1"/>
    <property type="molecule type" value="Genomic_DNA"/>
</dbReference>
<protein>
    <recommendedName>
        <fullName evidence="2">histidine kinase</fullName>
        <ecNumber evidence="2">2.7.13.3</ecNumber>
    </recommendedName>
</protein>
<dbReference type="InterPro" id="IPR001610">
    <property type="entry name" value="PAC"/>
</dbReference>
<dbReference type="Gene3D" id="3.30.565.10">
    <property type="entry name" value="Histidine kinase-like ATPase, C-terminal domain"/>
    <property type="match status" value="1"/>
</dbReference>
<dbReference type="PROSITE" id="PS50112">
    <property type="entry name" value="PAS"/>
    <property type="match status" value="1"/>
</dbReference>
<dbReference type="InterPro" id="IPR004358">
    <property type="entry name" value="Sig_transdc_His_kin-like_C"/>
</dbReference>
<dbReference type="PROSITE" id="PS50109">
    <property type="entry name" value="HIS_KIN"/>
    <property type="match status" value="1"/>
</dbReference>